<name>A0ABU7B659_9TELE</name>
<proteinExistence type="predicted"/>
<feature type="region of interest" description="Disordered" evidence="1">
    <location>
        <begin position="1"/>
        <end position="64"/>
    </location>
</feature>
<gene>
    <name evidence="2" type="ORF">ATANTOWER_011784</name>
</gene>
<evidence type="ECO:0000256" key="1">
    <source>
        <dbReference type="SAM" id="MobiDB-lite"/>
    </source>
</evidence>
<dbReference type="Proteomes" id="UP001345963">
    <property type="component" value="Unassembled WGS sequence"/>
</dbReference>
<comment type="caution">
    <text evidence="2">The sequence shown here is derived from an EMBL/GenBank/DDBJ whole genome shotgun (WGS) entry which is preliminary data.</text>
</comment>
<accession>A0ABU7B659</accession>
<feature type="compositionally biased region" description="Basic and acidic residues" evidence="1">
    <location>
        <begin position="7"/>
        <end position="27"/>
    </location>
</feature>
<evidence type="ECO:0000313" key="3">
    <source>
        <dbReference type="Proteomes" id="UP001345963"/>
    </source>
</evidence>
<evidence type="ECO:0000313" key="2">
    <source>
        <dbReference type="EMBL" id="MED6246017.1"/>
    </source>
</evidence>
<reference evidence="2 3" key="1">
    <citation type="submission" date="2021-07" db="EMBL/GenBank/DDBJ databases">
        <authorList>
            <person name="Palmer J.M."/>
        </authorList>
    </citation>
    <scope>NUCLEOTIDE SEQUENCE [LARGE SCALE GENOMIC DNA]</scope>
    <source>
        <strain evidence="2 3">AT_MEX2019</strain>
        <tissue evidence="2">Muscle</tissue>
    </source>
</reference>
<organism evidence="2 3">
    <name type="scientific">Ataeniobius toweri</name>
    <dbReference type="NCBI Taxonomy" id="208326"/>
    <lineage>
        <taxon>Eukaryota</taxon>
        <taxon>Metazoa</taxon>
        <taxon>Chordata</taxon>
        <taxon>Craniata</taxon>
        <taxon>Vertebrata</taxon>
        <taxon>Euteleostomi</taxon>
        <taxon>Actinopterygii</taxon>
        <taxon>Neopterygii</taxon>
        <taxon>Teleostei</taxon>
        <taxon>Neoteleostei</taxon>
        <taxon>Acanthomorphata</taxon>
        <taxon>Ovalentaria</taxon>
        <taxon>Atherinomorphae</taxon>
        <taxon>Cyprinodontiformes</taxon>
        <taxon>Goodeidae</taxon>
        <taxon>Ataeniobius</taxon>
    </lineage>
</organism>
<sequence length="104" mass="11639">MLGMEEAELRQRKVMPREMRENRDLRGKVAGRTGNASREKDKKKDKKLPPPYSTGDTSPSSPYAPLQINIQALVVSEPDLDSYPPWRRVLGAVGGPPIIDRPTE</sequence>
<protein>
    <submittedName>
        <fullName evidence="2">Uncharacterized protein</fullName>
    </submittedName>
</protein>
<keyword evidence="3" id="KW-1185">Reference proteome</keyword>
<dbReference type="EMBL" id="JAHUTI010041876">
    <property type="protein sequence ID" value="MED6246017.1"/>
    <property type="molecule type" value="Genomic_DNA"/>
</dbReference>